<evidence type="ECO:0000256" key="10">
    <source>
        <dbReference type="ARBA" id="ARBA00070463"/>
    </source>
</evidence>
<dbReference type="Proteomes" id="UP001177595">
    <property type="component" value="Chromosome"/>
</dbReference>
<dbReference type="KEGG" id="ans:ArsFIN_16650"/>
<reference evidence="14 18" key="1">
    <citation type="submission" date="2019-03" db="EMBL/GenBank/DDBJ databases">
        <title>Long-read sequencing reveals hyperdense prophage content in a complex bacterial symbiont genome.</title>
        <authorList>
            <person name="Frost C.L."/>
            <person name="Siozios S."/>
            <person name="Nadal-Jimenez P."/>
            <person name="Brockhurst M.A."/>
            <person name="King K.C."/>
            <person name="Darby A.C."/>
            <person name="Hurst G.D.D."/>
        </authorList>
    </citation>
    <scope>NUCLEOTIDE SEQUENCE [LARGE SCALE GENOMIC DNA]</scope>
    <source>
        <strain evidence="14 18">FIN</strain>
    </source>
</reference>
<comment type="subunit">
    <text evidence="9">Monomer. Heterodimer consisting of two non-identical subunits: a glutamine amidotransferase subunit (PabA) and a aminodeoxychorismate synthase subunit (PabB).</text>
</comment>
<dbReference type="GO" id="GO:0000162">
    <property type="term" value="P:L-tryptophan biosynthetic process"/>
    <property type="evidence" value="ECO:0007669"/>
    <property type="project" value="TreeGrafter"/>
</dbReference>
<dbReference type="RefSeq" id="WP_026821631.1">
    <property type="nucleotide sequence ID" value="NZ_CP038613.1"/>
</dbReference>
<dbReference type="InterPro" id="IPR005802">
    <property type="entry name" value="ADC_synth_comp_1"/>
</dbReference>
<comment type="cofactor">
    <cofactor evidence="2">
        <name>Mg(2+)</name>
        <dbReference type="ChEBI" id="CHEBI:18420"/>
    </cofactor>
</comment>
<evidence type="ECO:0000256" key="6">
    <source>
        <dbReference type="ARBA" id="ARBA00022679"/>
    </source>
</evidence>
<feature type="domain" description="Chorismate-utilising enzyme C-terminal" evidence="12">
    <location>
        <begin position="187"/>
        <end position="440"/>
    </location>
</feature>
<dbReference type="Proteomes" id="UP000295134">
    <property type="component" value="Chromosome"/>
</dbReference>
<dbReference type="PRINTS" id="PR00095">
    <property type="entry name" value="ANTSNTHASEI"/>
</dbReference>
<organism evidence="14 18">
    <name type="scientific">Arsenophonus nasoniae</name>
    <name type="common">son-killer infecting Nasonia vitripennis</name>
    <dbReference type="NCBI Taxonomy" id="638"/>
    <lineage>
        <taxon>Bacteria</taxon>
        <taxon>Pseudomonadati</taxon>
        <taxon>Pseudomonadota</taxon>
        <taxon>Gammaproteobacteria</taxon>
        <taxon>Enterobacterales</taxon>
        <taxon>Morganellaceae</taxon>
        <taxon>Arsenophonus</taxon>
    </lineage>
</organism>
<dbReference type="EC" id="2.6.1.85" evidence="5"/>
<evidence type="ECO:0000313" key="15">
    <source>
        <dbReference type="EMBL" id="WGL94116.1"/>
    </source>
</evidence>
<name>A0A4P7KT01_9GAMM</name>
<dbReference type="Proteomes" id="UP001177592">
    <property type="component" value="Chromosome"/>
</dbReference>
<dbReference type="GO" id="GO:0046654">
    <property type="term" value="P:tetrahydrofolate biosynthetic process"/>
    <property type="evidence" value="ECO:0007669"/>
    <property type="project" value="UniProtKB-ARBA"/>
</dbReference>
<keyword evidence="6 14" id="KW-0808">Transferase</keyword>
<dbReference type="EMBL" id="CP123504">
    <property type="protein sequence ID" value="WGM02852.1"/>
    <property type="molecule type" value="Genomic_DNA"/>
</dbReference>
<evidence type="ECO:0000256" key="11">
    <source>
        <dbReference type="ARBA" id="ARBA00078907"/>
    </source>
</evidence>
<evidence type="ECO:0000313" key="18">
    <source>
        <dbReference type="Proteomes" id="UP000295134"/>
    </source>
</evidence>
<dbReference type="SUPFAM" id="SSF56322">
    <property type="entry name" value="ADC synthase"/>
    <property type="match status" value="1"/>
</dbReference>
<dbReference type="FunFam" id="3.60.120.10:FF:000004">
    <property type="entry name" value="Aminodeoxychorismate synthase, component I"/>
    <property type="match status" value="1"/>
</dbReference>
<comment type="similarity">
    <text evidence="4">Belongs to the anthranilate synthase component I family.</text>
</comment>
<comment type="catalytic activity">
    <reaction evidence="1">
        <text>chorismate + L-glutamine = 4-amino-4-deoxychorismate + L-glutamate</text>
        <dbReference type="Rhea" id="RHEA:11672"/>
        <dbReference type="ChEBI" id="CHEBI:29748"/>
        <dbReference type="ChEBI" id="CHEBI:29985"/>
        <dbReference type="ChEBI" id="CHEBI:58359"/>
        <dbReference type="ChEBI" id="CHEBI:58406"/>
        <dbReference type="EC" id="2.6.1.85"/>
    </reaction>
</comment>
<dbReference type="PANTHER" id="PTHR11236:SF50">
    <property type="entry name" value="AMINODEOXYCHORISMATE SYNTHASE COMPONENT 1"/>
    <property type="match status" value="1"/>
</dbReference>
<dbReference type="InterPro" id="IPR006805">
    <property type="entry name" value="Anth_synth_I_N"/>
</dbReference>
<dbReference type="EMBL" id="CP038613">
    <property type="protein sequence ID" value="QBY43101.1"/>
    <property type="molecule type" value="Genomic_DNA"/>
</dbReference>
<evidence type="ECO:0000256" key="8">
    <source>
        <dbReference type="ARBA" id="ARBA00022909"/>
    </source>
</evidence>
<keyword evidence="8" id="KW-0289">Folate biosynthesis</keyword>
<keyword evidence="19" id="KW-1185">Reference proteome</keyword>
<evidence type="ECO:0000313" key="14">
    <source>
        <dbReference type="EMBL" id="QBY43101.1"/>
    </source>
</evidence>
<dbReference type="EMBL" id="CP123498">
    <property type="protein sequence ID" value="WGL94116.1"/>
    <property type="molecule type" value="Genomic_DNA"/>
</dbReference>
<dbReference type="GO" id="GO:0046656">
    <property type="term" value="P:folic acid biosynthetic process"/>
    <property type="evidence" value="ECO:0007669"/>
    <property type="project" value="UniProtKB-KW"/>
</dbReference>
<dbReference type="Pfam" id="PF04715">
    <property type="entry name" value="Anth_synt_I_N"/>
    <property type="match status" value="1"/>
</dbReference>
<evidence type="ECO:0000313" key="19">
    <source>
        <dbReference type="Proteomes" id="UP001177592"/>
    </source>
</evidence>
<dbReference type="Gene3D" id="3.60.120.10">
    <property type="entry name" value="Anthranilate synthase"/>
    <property type="match status" value="1"/>
</dbReference>
<comment type="pathway">
    <text evidence="3">Cofactor biosynthesis; tetrahydrofolate biosynthesis; 4-aminobenzoate from chorismate: step 1/2.</text>
</comment>
<protein>
    <recommendedName>
        <fullName evidence="10">Aminodeoxychorismate synthase component 1</fullName>
        <ecNumber evidence="5">2.6.1.85</ecNumber>
    </recommendedName>
    <alternativeName>
        <fullName evidence="11">4-amino-4-deoxychorismate synthase component 1</fullName>
    </alternativeName>
</protein>
<evidence type="ECO:0000259" key="12">
    <source>
        <dbReference type="Pfam" id="PF00425"/>
    </source>
</evidence>
<dbReference type="PANTHER" id="PTHR11236">
    <property type="entry name" value="AMINOBENZOATE/ANTHRANILATE SYNTHASE"/>
    <property type="match status" value="1"/>
</dbReference>
<evidence type="ECO:0000313" key="16">
    <source>
        <dbReference type="EMBL" id="WGM02852.1"/>
    </source>
</evidence>
<reference evidence="15" key="2">
    <citation type="submission" date="2023-04" db="EMBL/GenBank/DDBJ databases">
        <title>Genome dynamics across the evolutionary transition to endosymbiosis.</title>
        <authorList>
            <person name="Siozios S."/>
            <person name="Nadal-Jimenez P."/>
            <person name="Azagi T."/>
            <person name="Sprong H."/>
            <person name="Frost C.L."/>
            <person name="Parratt S.R."/>
            <person name="Taylor G."/>
            <person name="Brettell L."/>
            <person name="Lew K.C."/>
            <person name="Croft L."/>
            <person name="King K.C."/>
            <person name="Brockhurst M.A."/>
            <person name="Hypsa V."/>
            <person name="Novakova E."/>
            <person name="Darby A.C."/>
            <person name="Hurst G.D.D."/>
        </authorList>
    </citation>
    <scope>NUCLEOTIDE SEQUENCE</scope>
    <source>
        <strain evidence="15">AIh</strain>
        <strain evidence="17">ANv_CAN</strain>
        <strain evidence="16">APv</strain>
    </source>
</reference>
<evidence type="ECO:0000256" key="2">
    <source>
        <dbReference type="ARBA" id="ARBA00001946"/>
    </source>
</evidence>
<feature type="domain" description="Anthranilate synthase component I N-terminal" evidence="13">
    <location>
        <begin position="14"/>
        <end position="151"/>
    </location>
</feature>
<evidence type="ECO:0000256" key="1">
    <source>
        <dbReference type="ARBA" id="ARBA00001000"/>
    </source>
</evidence>
<dbReference type="InterPro" id="IPR005801">
    <property type="entry name" value="ADC_synthase"/>
</dbReference>
<evidence type="ECO:0000313" key="17">
    <source>
        <dbReference type="EMBL" id="WGM07133.1"/>
    </source>
</evidence>
<evidence type="ECO:0000256" key="4">
    <source>
        <dbReference type="ARBA" id="ARBA00009562"/>
    </source>
</evidence>
<dbReference type="GO" id="GO:0046820">
    <property type="term" value="F:4-amino-4-deoxychorismate synthase activity"/>
    <property type="evidence" value="ECO:0007669"/>
    <property type="project" value="UniProtKB-EC"/>
</dbReference>
<evidence type="ECO:0000256" key="3">
    <source>
        <dbReference type="ARBA" id="ARBA00005009"/>
    </source>
</evidence>
<evidence type="ECO:0000256" key="5">
    <source>
        <dbReference type="ARBA" id="ARBA00013139"/>
    </source>
</evidence>
<dbReference type="Proteomes" id="UP001177597">
    <property type="component" value="Chromosome"/>
</dbReference>
<dbReference type="NCBIfam" id="NF012009">
    <property type="entry name" value="PRK15465.1"/>
    <property type="match status" value="1"/>
</dbReference>
<keyword evidence="14" id="KW-0032">Aminotransferase</keyword>
<dbReference type="AlphaFoldDB" id="A0A4P7KT01"/>
<gene>
    <name evidence="14" type="primary">pabB</name>
    <name evidence="14" type="ORF">ArsFIN_16650</name>
    <name evidence="15" type="ORF">QE207_10150</name>
    <name evidence="16" type="ORF">QE210_07215</name>
    <name evidence="17" type="ORF">QE258_07670</name>
</gene>
<evidence type="ECO:0000259" key="13">
    <source>
        <dbReference type="Pfam" id="PF04715"/>
    </source>
</evidence>
<dbReference type="NCBIfam" id="TIGR00553">
    <property type="entry name" value="pabB"/>
    <property type="match status" value="1"/>
</dbReference>
<keyword evidence="7" id="KW-0460">Magnesium</keyword>
<proteinExistence type="inferred from homology"/>
<dbReference type="InterPro" id="IPR019999">
    <property type="entry name" value="Anth_synth_I-like"/>
</dbReference>
<dbReference type="EMBL" id="CP123523">
    <property type="protein sequence ID" value="WGM07133.1"/>
    <property type="molecule type" value="Genomic_DNA"/>
</dbReference>
<dbReference type="Pfam" id="PF00425">
    <property type="entry name" value="Chorismate_bind"/>
    <property type="match status" value="1"/>
</dbReference>
<dbReference type="GeneID" id="96876821"/>
<dbReference type="InterPro" id="IPR015890">
    <property type="entry name" value="Chorismate_C"/>
</dbReference>
<evidence type="ECO:0000256" key="7">
    <source>
        <dbReference type="ARBA" id="ARBA00022842"/>
    </source>
</evidence>
<sequence length="453" mass="51892">MRLQKIQLPYSLDAALNYFHALADQPWAMLLHSGNANHPHNRFDIVVADPITTLETRDNITLINRENEIISSELDPFELLKSEMQHLNVTFVANNDLPFQGGALGIWGYDLGRRIEILPEQAKKELSFPDMAIGVYLWALIVDHHKKIVTLLSYQNVEQRLSWLENKTKIPAKQFQMCEPWQSNMSEQQYHHKISQIHQYLRNGDCYQINLAQRFKAKYQGSEWEAFLKLNQNNQAPFSAFIRLEQHCVLSVSPERFLWLHDNSIQTRPIKGTLPRLTDTKEDQEQIKRLQSSIKDRAENVMIVDLLRNDIGKVAIPGTVSVPELFVVESFPAIHHLVSTIVAQLPAYYHATDLLRACFPGGSITGAPKIRSMEIIDELEPHRRHSYCGAIGYISFCGTMDTNISIRTLLTEKQSLYCWAGGGIVADSTAEKEYQETFDKLSRILPVLENNQR</sequence>
<accession>A0A4P7KT01</accession>
<evidence type="ECO:0000256" key="9">
    <source>
        <dbReference type="ARBA" id="ARBA00062013"/>
    </source>
</evidence>